<dbReference type="Pfam" id="PF02515">
    <property type="entry name" value="CoA_transf_3"/>
    <property type="match status" value="1"/>
</dbReference>
<dbReference type="InterPro" id="IPR050483">
    <property type="entry name" value="CoA-transferase_III_domain"/>
</dbReference>
<keyword evidence="4" id="KW-1185">Reference proteome</keyword>
<evidence type="ECO:0000256" key="1">
    <source>
        <dbReference type="ARBA" id="ARBA00022679"/>
    </source>
</evidence>
<dbReference type="Gene3D" id="3.30.1540.10">
    <property type="entry name" value="formyl-coa transferase, domain 3"/>
    <property type="match status" value="1"/>
</dbReference>
<dbReference type="EC" id="2.8.3.12" evidence="3"/>
<feature type="region of interest" description="Disordered" evidence="2">
    <location>
        <begin position="424"/>
        <end position="477"/>
    </location>
</feature>
<dbReference type="AlphaFoldDB" id="U2E738"/>
<gene>
    <name evidence="3" type="ORF">SSPSH_001310</name>
</gene>
<dbReference type="PANTHER" id="PTHR48207:SF3">
    <property type="entry name" value="SUCCINATE--HYDROXYMETHYLGLUTARATE COA-TRANSFERASE"/>
    <property type="match status" value="1"/>
</dbReference>
<dbReference type="InterPro" id="IPR003673">
    <property type="entry name" value="CoA-Trfase_fam_III"/>
</dbReference>
<dbReference type="Proteomes" id="UP000006242">
    <property type="component" value="Unassembled WGS sequence"/>
</dbReference>
<dbReference type="EMBL" id="AFNV02000008">
    <property type="protein sequence ID" value="ERJ19546.1"/>
    <property type="molecule type" value="Genomic_DNA"/>
</dbReference>
<accession>U2E738</accession>
<evidence type="ECO:0000313" key="4">
    <source>
        <dbReference type="Proteomes" id="UP000006242"/>
    </source>
</evidence>
<keyword evidence="1 3" id="KW-0808">Transferase</keyword>
<dbReference type="InterPro" id="IPR023606">
    <property type="entry name" value="CoA-Trfase_III_dom_1_sf"/>
</dbReference>
<comment type="caution">
    <text evidence="3">The sequence shown here is derived from an EMBL/GenBank/DDBJ whole genome shotgun (WGS) entry which is preliminary data.</text>
</comment>
<dbReference type="PANTHER" id="PTHR48207">
    <property type="entry name" value="SUCCINATE--HYDROXYMETHYLGLUTARATE COA-TRANSFERASE"/>
    <property type="match status" value="1"/>
</dbReference>
<evidence type="ECO:0000256" key="2">
    <source>
        <dbReference type="SAM" id="MobiDB-lite"/>
    </source>
</evidence>
<dbReference type="Gene3D" id="3.40.50.10540">
    <property type="entry name" value="Crotonobetainyl-coa:carnitine coa-transferase, domain 1"/>
    <property type="match status" value="1"/>
</dbReference>
<organism evidence="3 4">
    <name type="scientific">Salinisphaera shabanensis E1L3A</name>
    <dbReference type="NCBI Taxonomy" id="1033802"/>
    <lineage>
        <taxon>Bacteria</taxon>
        <taxon>Pseudomonadati</taxon>
        <taxon>Pseudomonadota</taxon>
        <taxon>Gammaproteobacteria</taxon>
        <taxon>Salinisphaerales</taxon>
        <taxon>Salinisphaeraceae</taxon>
        <taxon>Salinisphaera</taxon>
    </lineage>
</organism>
<proteinExistence type="predicted"/>
<dbReference type="GO" id="GO:0018730">
    <property type="term" value="F:glutaconate CoA-transferase activity"/>
    <property type="evidence" value="ECO:0007669"/>
    <property type="project" value="UniProtKB-EC"/>
</dbReference>
<evidence type="ECO:0000313" key="3">
    <source>
        <dbReference type="EMBL" id="ERJ19546.1"/>
    </source>
</evidence>
<reference evidence="3 4" key="2">
    <citation type="journal article" date="2013" name="PLoS ONE">
        <title>INDIGO - INtegrated Data Warehouse of MIcrobial GenOmes with Examples from the Red Sea Extremophiles.</title>
        <authorList>
            <person name="Alam I."/>
            <person name="Antunes A."/>
            <person name="Kamau A.A."/>
            <person name="Ba Alawi W."/>
            <person name="Kalkatawi M."/>
            <person name="Stingl U."/>
            <person name="Bajic V.B."/>
        </authorList>
    </citation>
    <scope>NUCLEOTIDE SEQUENCE [LARGE SCALE GENOMIC DNA]</scope>
    <source>
        <strain evidence="3 4">E1L3A</strain>
    </source>
</reference>
<feature type="compositionally biased region" description="Low complexity" evidence="2">
    <location>
        <begin position="453"/>
        <end position="477"/>
    </location>
</feature>
<protein>
    <submittedName>
        <fullName evidence="3">Glutaconate CoA-transferase subunit B protein</fullName>
        <ecNumber evidence="3">2.8.3.12</ecNumber>
    </submittedName>
</protein>
<dbReference type="InterPro" id="IPR044855">
    <property type="entry name" value="CoA-Trfase_III_dom3_sf"/>
</dbReference>
<dbReference type="STRING" id="1033802.SSPSH_001310"/>
<name>U2E738_9GAMM</name>
<feature type="compositionally biased region" description="Polar residues" evidence="2">
    <location>
        <begin position="424"/>
        <end position="450"/>
    </location>
</feature>
<dbReference type="SUPFAM" id="SSF89796">
    <property type="entry name" value="CoA-transferase family III (CaiB/BaiF)"/>
    <property type="match status" value="1"/>
</dbReference>
<dbReference type="eggNOG" id="COG1804">
    <property type="taxonomic scope" value="Bacteria"/>
</dbReference>
<reference evidence="3 4" key="1">
    <citation type="journal article" date="2011" name="J. Bacteriol.">
        <title>Genome sequence of Salinisphaera shabanensis, a gammaproteobacterium from the harsh, variable environment of the brine-seawater interface of the Shaban Deep in the Red Sea.</title>
        <authorList>
            <person name="Antunes A."/>
            <person name="Alam I."/>
            <person name="Bajic V.B."/>
            <person name="Stingl U."/>
        </authorList>
    </citation>
    <scope>NUCLEOTIDE SEQUENCE [LARGE SCALE GENOMIC DNA]</scope>
    <source>
        <strain evidence="3 4">E1L3A</strain>
    </source>
</reference>
<sequence length="477" mass="52007">MSLPLDGLRVLDISQIMAGPYCTMVLADMGADVTKIEKIKGGDDSRQMGPYIEDESACFMQINRNKRSVALNLKDPAARELFYDMARQADVIIENYRPGVTQSLEVDYESIKQINPGIIYASISGYGQTGPYANKGGFDLVAQGATGLMSMTGEPGRRPLKTGVAVYDIGAGITAVYSILAAYIHRQKTGEGQQVDVAIGECGIPWFTWEAAAYFGEGREPQPTGWRHRVSAPYQALATRDGYFMLGCANQRTWERFCNDVVNKPEWIDDSRFATNSDRGRNVEELEALIEEAFADEDTDTWRQRCDAAGVPTDQHLFAGLVGPALYRARYGPGIRTSDGRQCEDAGLCEQVLVHAAADPSPEPVARRTYRGSAGRYGYRRRASGRTARARGGRLGSLTGRCGSIRAALARFGLRYRLMPRAVTGQSATTRSPRKPTSQSCMLTVGSQCPGTRRSVSPSVSVSRGSSSWPCSSEAPV</sequence>